<dbReference type="InterPro" id="IPR015421">
    <property type="entry name" value="PyrdxlP-dep_Trfase_major"/>
</dbReference>
<evidence type="ECO:0000256" key="17">
    <source>
        <dbReference type="ARBA" id="ARBA00023139"/>
    </source>
</evidence>
<dbReference type="PROSITE" id="PS00392">
    <property type="entry name" value="DDC_GAD_HDC_YDC"/>
    <property type="match status" value="1"/>
</dbReference>
<keyword evidence="11" id="KW-0210">Decarboxylase</keyword>
<evidence type="ECO:0000256" key="1">
    <source>
        <dbReference type="ARBA" id="ARBA00001933"/>
    </source>
</evidence>
<sequence length="567" mass="64314">MKEYNIVATYSLFIVHLIVSSFSDLYDLKQTFKALLSVAGEGEKPSEPTSTKLDETTVGTCGCNKPCNCLKATEATVGFSDLYSTGRPINMIDLLPALDGDMKTMTFLQEVVDILLAYITESFDRETKVIDFHYPNELLQRNNWELQDEPETLDDILISCRATLKYAIKTAHPRYFNQLSTGLDMVGLAADWLTSTANTNMFTYEVAPVFVLLEYVTLKKMREIIGWEDGRGDGIFSPGGAISNMYAMLLARFKMFPEVKEKGMSSVPRLAAFTSEHSHFSIKKGAAALGIGTESVICIKADERYCSGFVPFFVSATAGTTVYGAFDPLIAISDICKKYQVWFHVDGAWGGSLIMSRMHKWKLDGVERANSVTWNPHKMMAVPLQCSALLVREEGLMQNCNQMHACYLFQQDKHYDLSYDTGDKALQCGRHVDIFKLWLMWRAKGTIGFEAQIDKCLELSEYLYNKIKDREGYEMVFNGKPQHTNVCFWYLPPGIRYLEDKEEKKKRLHKVAPVIKARMMEYGTTMVSYQPQGDKVNFFRMVISNPAATFEDIDFLIEEIERLGQDL</sequence>
<keyword evidence="9" id="KW-0963">Cytoplasm</keyword>
<accession>A0A4W5LEY3</accession>
<comment type="function">
    <text evidence="22">Catalyzes the production of GABA.</text>
</comment>
<evidence type="ECO:0000256" key="23">
    <source>
        <dbReference type="ARBA" id="ARBA00037840"/>
    </source>
</evidence>
<dbReference type="AlphaFoldDB" id="A0A4W5LEY3"/>
<keyword evidence="12 27" id="KW-0663">Pyridoxal phosphate</keyword>
<evidence type="ECO:0000256" key="19">
    <source>
        <dbReference type="ARBA" id="ARBA00023273"/>
    </source>
</evidence>
<evidence type="ECO:0000256" key="25">
    <source>
        <dbReference type="ARBA" id="ARBA00041381"/>
    </source>
</evidence>
<evidence type="ECO:0000256" key="21">
    <source>
        <dbReference type="ARBA" id="ARBA00023329"/>
    </source>
</evidence>
<dbReference type="Gene3D" id="3.40.640.10">
    <property type="entry name" value="Type I PLP-dependent aspartate aminotransferase-like (Major domain)"/>
    <property type="match status" value="1"/>
</dbReference>
<reference evidence="31" key="1">
    <citation type="submission" date="2018-06" db="EMBL/GenBank/DDBJ databases">
        <title>Genome assembly of Danube salmon.</title>
        <authorList>
            <person name="Macqueen D.J."/>
            <person name="Gundappa M.K."/>
        </authorList>
    </citation>
    <scope>NUCLEOTIDE SEQUENCE [LARGE SCALE GENOMIC DNA]</scope>
</reference>
<dbReference type="GO" id="GO:0005829">
    <property type="term" value="C:cytosol"/>
    <property type="evidence" value="ECO:0007669"/>
    <property type="project" value="UniProtKB-SubCell"/>
</dbReference>
<dbReference type="InterPro" id="IPR015424">
    <property type="entry name" value="PyrdxlP-dep_Trfase"/>
</dbReference>
<comment type="subunit">
    <text evidence="6">Homodimer.</text>
</comment>
<feature type="transmembrane region" description="Helical" evidence="29">
    <location>
        <begin position="6"/>
        <end position="26"/>
    </location>
</feature>
<evidence type="ECO:0000256" key="16">
    <source>
        <dbReference type="ARBA" id="ARBA00023136"/>
    </source>
</evidence>
<dbReference type="Ensembl" id="ENSHHUT00000025400.1">
    <property type="protein sequence ID" value="ENSHHUP00000024476.1"/>
    <property type="gene ID" value="ENSHHUG00000014976.1"/>
</dbReference>
<evidence type="ECO:0000256" key="7">
    <source>
        <dbReference type="ARBA" id="ARBA00012421"/>
    </source>
</evidence>
<keyword evidence="17" id="KW-0564">Palmitate</keyword>
<dbReference type="GO" id="GO:0004351">
    <property type="term" value="F:glutamate decarboxylase activity"/>
    <property type="evidence" value="ECO:0007669"/>
    <property type="project" value="UniProtKB-EC"/>
</dbReference>
<evidence type="ECO:0000256" key="22">
    <source>
        <dbReference type="ARBA" id="ARBA00037048"/>
    </source>
</evidence>
<dbReference type="GeneTree" id="ENSGT00940000157951"/>
<keyword evidence="21" id="KW-0968">Cytoplasmic vesicle</keyword>
<evidence type="ECO:0000256" key="15">
    <source>
        <dbReference type="ARBA" id="ARBA00023034"/>
    </source>
</evidence>
<keyword evidence="29" id="KW-1133">Transmembrane helix</keyword>
<evidence type="ECO:0000256" key="6">
    <source>
        <dbReference type="ARBA" id="ARBA00011738"/>
    </source>
</evidence>
<dbReference type="SUPFAM" id="SSF53383">
    <property type="entry name" value="PLP-dependent transferases"/>
    <property type="match status" value="1"/>
</dbReference>
<dbReference type="GO" id="GO:0031410">
    <property type="term" value="C:cytoplasmic vesicle"/>
    <property type="evidence" value="ECO:0007669"/>
    <property type="project" value="UniProtKB-SubCell"/>
</dbReference>
<evidence type="ECO:0000256" key="28">
    <source>
        <dbReference type="RuleBase" id="RU000382"/>
    </source>
</evidence>
<evidence type="ECO:0000256" key="29">
    <source>
        <dbReference type="SAM" id="Phobius"/>
    </source>
</evidence>
<dbReference type="InterPro" id="IPR002129">
    <property type="entry name" value="PyrdxlP-dep_de-COase"/>
</dbReference>
<dbReference type="GO" id="GO:0000139">
    <property type="term" value="C:Golgi membrane"/>
    <property type="evidence" value="ECO:0007669"/>
    <property type="project" value="UniProtKB-SubCell"/>
</dbReference>
<evidence type="ECO:0000256" key="4">
    <source>
        <dbReference type="ARBA" id="ARBA00004541"/>
    </source>
</evidence>
<reference evidence="30" key="3">
    <citation type="submission" date="2025-09" db="UniProtKB">
        <authorList>
            <consortium name="Ensembl"/>
        </authorList>
    </citation>
    <scope>IDENTIFICATION</scope>
</reference>
<evidence type="ECO:0000256" key="24">
    <source>
        <dbReference type="ARBA" id="ARBA00040577"/>
    </source>
</evidence>
<evidence type="ECO:0000256" key="5">
    <source>
        <dbReference type="ARBA" id="ARBA00009533"/>
    </source>
</evidence>
<dbReference type="FunFam" id="3.40.640.10:FF:000016">
    <property type="entry name" value="Glutamate decarboxylase like 1"/>
    <property type="match status" value="1"/>
</dbReference>
<keyword evidence="16 29" id="KW-0472">Membrane</keyword>
<feature type="modified residue" description="N6-(pyridoxal phosphate)lysine" evidence="27">
    <location>
        <position position="378"/>
    </location>
</feature>
<organism evidence="30 31">
    <name type="scientific">Hucho hucho</name>
    <name type="common">huchen</name>
    <dbReference type="NCBI Taxonomy" id="62062"/>
    <lineage>
        <taxon>Eukaryota</taxon>
        <taxon>Metazoa</taxon>
        <taxon>Chordata</taxon>
        <taxon>Craniata</taxon>
        <taxon>Vertebrata</taxon>
        <taxon>Euteleostomi</taxon>
        <taxon>Actinopterygii</taxon>
        <taxon>Neopterygii</taxon>
        <taxon>Teleostei</taxon>
        <taxon>Protacanthopterygii</taxon>
        <taxon>Salmoniformes</taxon>
        <taxon>Salmonidae</taxon>
        <taxon>Salmoninae</taxon>
        <taxon>Hucho</taxon>
    </lineage>
</organism>
<dbReference type="GO" id="GO:0009449">
    <property type="term" value="P:gamma-aminobutyric acid biosynthetic process"/>
    <property type="evidence" value="ECO:0007669"/>
    <property type="project" value="TreeGrafter"/>
</dbReference>
<evidence type="ECO:0000256" key="9">
    <source>
        <dbReference type="ARBA" id="ARBA00022490"/>
    </source>
</evidence>
<dbReference type="EC" id="4.1.1.15" evidence="7"/>
<evidence type="ECO:0000256" key="12">
    <source>
        <dbReference type="ARBA" id="ARBA00022898"/>
    </source>
</evidence>
<keyword evidence="29" id="KW-0812">Transmembrane</keyword>
<evidence type="ECO:0000256" key="10">
    <source>
        <dbReference type="ARBA" id="ARBA00022553"/>
    </source>
</evidence>
<evidence type="ECO:0000256" key="26">
    <source>
        <dbReference type="ARBA" id="ARBA00043203"/>
    </source>
</evidence>
<keyword evidence="15" id="KW-0333">Golgi apparatus</keyword>
<dbReference type="CDD" id="cd06450">
    <property type="entry name" value="DOPA_deC_like"/>
    <property type="match status" value="1"/>
</dbReference>
<comment type="similarity">
    <text evidence="5 28">Belongs to the group II decarboxylase family.</text>
</comment>
<keyword evidence="20" id="KW-0449">Lipoprotein</keyword>
<evidence type="ECO:0000256" key="14">
    <source>
        <dbReference type="ARBA" id="ARBA00023018"/>
    </source>
</evidence>
<dbReference type="PANTHER" id="PTHR45677:SF11">
    <property type="entry name" value="GLUTAMATE DECARBOXYLASE 2"/>
    <property type="match status" value="1"/>
</dbReference>
<evidence type="ECO:0000256" key="2">
    <source>
        <dbReference type="ARBA" id="ARBA00004255"/>
    </source>
</evidence>
<keyword evidence="13" id="KW-0530">Neurotransmitter biosynthesis</keyword>
<evidence type="ECO:0000256" key="27">
    <source>
        <dbReference type="PIRSR" id="PIRSR602129-50"/>
    </source>
</evidence>
<dbReference type="Gene3D" id="3.90.1150.170">
    <property type="match status" value="1"/>
</dbReference>
<evidence type="ECO:0000256" key="13">
    <source>
        <dbReference type="ARBA" id="ARBA00022979"/>
    </source>
</evidence>
<comment type="cofactor">
    <cofactor evidence="1 27 28">
        <name>pyridoxal 5'-phosphate</name>
        <dbReference type="ChEBI" id="CHEBI:597326"/>
    </cofactor>
</comment>
<protein>
    <recommendedName>
        <fullName evidence="24">Glutamate decarboxylase 2</fullName>
        <ecNumber evidence="7">4.1.1.15</ecNumber>
    </recommendedName>
    <alternativeName>
        <fullName evidence="26">65 kDa glutamic acid decarboxylase</fullName>
    </alternativeName>
    <alternativeName>
        <fullName evidence="25">Glutamate decarboxylase 65 kDa isoform</fullName>
    </alternativeName>
</protein>
<keyword evidence="31" id="KW-1185">Reference proteome</keyword>
<dbReference type="Pfam" id="PF00282">
    <property type="entry name" value="Pyridoxal_deC"/>
    <property type="match status" value="1"/>
</dbReference>
<name>A0A4W5LEY3_9TELE</name>
<evidence type="ECO:0000256" key="11">
    <source>
        <dbReference type="ARBA" id="ARBA00022793"/>
    </source>
</evidence>
<evidence type="ECO:0000256" key="20">
    <source>
        <dbReference type="ARBA" id="ARBA00023288"/>
    </source>
</evidence>
<comment type="subcellular location">
    <subcellularLocation>
        <location evidence="3">Cytoplasm</location>
        <location evidence="3">Cytosol</location>
    </subcellularLocation>
    <subcellularLocation>
        <location evidence="4">Cytoplasmic vesicle</location>
    </subcellularLocation>
    <subcellularLocation>
        <location evidence="2">Golgi apparatus membrane</location>
        <topology evidence="2">Peripheral membrane protein</topology>
        <orientation evidence="2">Cytoplasmic side</orientation>
    </subcellularLocation>
    <subcellularLocation>
        <location evidence="23">Presynaptic cell membrane</location>
        <topology evidence="23">Lipid-anchor</topology>
    </subcellularLocation>
</comment>
<dbReference type="GO" id="GO:0042734">
    <property type="term" value="C:presynaptic membrane"/>
    <property type="evidence" value="ECO:0007669"/>
    <property type="project" value="UniProtKB-SubCell"/>
</dbReference>
<keyword evidence="18 28" id="KW-0456">Lyase</keyword>
<evidence type="ECO:0000256" key="8">
    <source>
        <dbReference type="ARBA" id="ARBA00022475"/>
    </source>
</evidence>
<keyword evidence="14" id="KW-0770">Synapse</keyword>
<dbReference type="GO" id="GO:0030170">
    <property type="term" value="F:pyridoxal phosphate binding"/>
    <property type="evidence" value="ECO:0007669"/>
    <property type="project" value="InterPro"/>
</dbReference>
<evidence type="ECO:0000256" key="18">
    <source>
        <dbReference type="ARBA" id="ARBA00023239"/>
    </source>
</evidence>
<dbReference type="InterPro" id="IPR021115">
    <property type="entry name" value="Pyridoxal-P_BS"/>
</dbReference>
<keyword evidence="19" id="KW-0966">Cell projection</keyword>
<dbReference type="PANTHER" id="PTHR45677">
    <property type="entry name" value="GLUTAMATE DECARBOXYLASE-RELATED"/>
    <property type="match status" value="1"/>
</dbReference>
<keyword evidence="8" id="KW-1003">Cell membrane</keyword>
<keyword evidence="10" id="KW-0597">Phosphoprotein</keyword>
<evidence type="ECO:0000313" key="30">
    <source>
        <dbReference type="Ensembl" id="ENSHHUP00000024476.1"/>
    </source>
</evidence>
<evidence type="ECO:0000256" key="3">
    <source>
        <dbReference type="ARBA" id="ARBA00004514"/>
    </source>
</evidence>
<dbReference type="GO" id="GO:0006540">
    <property type="term" value="P:gamma-aminobutyrate shunt"/>
    <property type="evidence" value="ECO:0007669"/>
    <property type="project" value="TreeGrafter"/>
</dbReference>
<evidence type="ECO:0000313" key="31">
    <source>
        <dbReference type="Proteomes" id="UP000314982"/>
    </source>
</evidence>
<reference evidence="30" key="2">
    <citation type="submission" date="2025-08" db="UniProtKB">
        <authorList>
            <consortium name="Ensembl"/>
        </authorList>
    </citation>
    <scope>IDENTIFICATION</scope>
</reference>
<dbReference type="Proteomes" id="UP000314982">
    <property type="component" value="Unassembled WGS sequence"/>
</dbReference>
<proteinExistence type="inferred from homology"/>